<organism evidence="1 2">
    <name type="scientific">Pelobates cultripes</name>
    <name type="common">Western spadefoot toad</name>
    <dbReference type="NCBI Taxonomy" id="61616"/>
    <lineage>
        <taxon>Eukaryota</taxon>
        <taxon>Metazoa</taxon>
        <taxon>Chordata</taxon>
        <taxon>Craniata</taxon>
        <taxon>Vertebrata</taxon>
        <taxon>Euteleostomi</taxon>
        <taxon>Amphibia</taxon>
        <taxon>Batrachia</taxon>
        <taxon>Anura</taxon>
        <taxon>Pelobatoidea</taxon>
        <taxon>Pelobatidae</taxon>
        <taxon>Pelobates</taxon>
    </lineage>
</organism>
<accession>A0AAD1RRU9</accession>
<keyword evidence="2" id="KW-1185">Reference proteome</keyword>
<reference evidence="1" key="1">
    <citation type="submission" date="2022-03" db="EMBL/GenBank/DDBJ databases">
        <authorList>
            <person name="Alioto T."/>
            <person name="Alioto T."/>
            <person name="Gomez Garrido J."/>
        </authorList>
    </citation>
    <scope>NUCLEOTIDE SEQUENCE</scope>
</reference>
<name>A0AAD1RRU9_PELCU</name>
<proteinExistence type="predicted"/>
<evidence type="ECO:0000313" key="1">
    <source>
        <dbReference type="EMBL" id="CAH2277375.1"/>
    </source>
</evidence>
<dbReference type="EMBL" id="OW240914">
    <property type="protein sequence ID" value="CAH2277375.1"/>
    <property type="molecule type" value="Genomic_DNA"/>
</dbReference>
<dbReference type="Proteomes" id="UP001295444">
    <property type="component" value="Chromosome 03"/>
</dbReference>
<protein>
    <submittedName>
        <fullName evidence="1">Uncharacterized protein</fullName>
    </submittedName>
</protein>
<gene>
    <name evidence="1" type="ORF">PECUL_23A056016</name>
</gene>
<evidence type="ECO:0000313" key="2">
    <source>
        <dbReference type="Proteomes" id="UP001295444"/>
    </source>
</evidence>
<sequence length="181" mass="19900">HTKQSFLSPTHQPCREAINDPLGDSWLHRGGECLVCSRREWRPNSWTGEAKGCQSCTSALLLTPLDRGGRILIHTRGTTQLQQKRDVLLEKAVPYLTWRTCSSADQGDILSRQAGRTLLKLLAATGTPEALSCPSTNDYLLLTMEFPSQALRSTSGESSNMAADQATHFTQKQCGSTETTH</sequence>
<feature type="non-terminal residue" evidence="1">
    <location>
        <position position="1"/>
    </location>
</feature>
<dbReference type="AlphaFoldDB" id="A0AAD1RRU9"/>